<dbReference type="EMBL" id="JAPNKA010000001">
    <property type="protein sequence ID" value="MCY1074062.1"/>
    <property type="molecule type" value="Genomic_DNA"/>
</dbReference>
<dbReference type="Proteomes" id="UP001207654">
    <property type="component" value="Unassembled WGS sequence"/>
</dbReference>
<protein>
    <submittedName>
        <fullName evidence="4">Response regulator</fullName>
    </submittedName>
</protein>
<keyword evidence="1 2" id="KW-0597">Phosphoprotein</keyword>
<feature type="domain" description="Response regulatory" evidence="3">
    <location>
        <begin position="1"/>
        <end position="111"/>
    </location>
</feature>
<dbReference type="InterPro" id="IPR011006">
    <property type="entry name" value="CheY-like_superfamily"/>
</dbReference>
<organism evidence="4 5">
    <name type="scientific">Archangium lansingense</name>
    <dbReference type="NCBI Taxonomy" id="2995310"/>
    <lineage>
        <taxon>Bacteria</taxon>
        <taxon>Pseudomonadati</taxon>
        <taxon>Myxococcota</taxon>
        <taxon>Myxococcia</taxon>
        <taxon>Myxococcales</taxon>
        <taxon>Cystobacterineae</taxon>
        <taxon>Archangiaceae</taxon>
        <taxon>Archangium</taxon>
    </lineage>
</organism>
<dbReference type="PANTHER" id="PTHR44591:SF3">
    <property type="entry name" value="RESPONSE REGULATORY DOMAIN-CONTAINING PROTEIN"/>
    <property type="match status" value="1"/>
</dbReference>
<dbReference type="SUPFAM" id="SSF52172">
    <property type="entry name" value="CheY-like"/>
    <property type="match status" value="1"/>
</dbReference>
<evidence type="ECO:0000259" key="3">
    <source>
        <dbReference type="PROSITE" id="PS50110"/>
    </source>
</evidence>
<comment type="caution">
    <text evidence="4">The sequence shown here is derived from an EMBL/GenBank/DDBJ whole genome shotgun (WGS) entry which is preliminary data.</text>
</comment>
<dbReference type="PANTHER" id="PTHR44591">
    <property type="entry name" value="STRESS RESPONSE REGULATOR PROTEIN 1"/>
    <property type="match status" value="1"/>
</dbReference>
<gene>
    <name evidence="4" type="ORF">OV287_06150</name>
</gene>
<reference evidence="4 5" key="1">
    <citation type="submission" date="2022-11" db="EMBL/GenBank/DDBJ databases">
        <title>Minimal conservation of predation-associated metabolite biosynthetic gene clusters underscores biosynthetic potential of Myxococcota including descriptions for ten novel species: Archangium lansinium sp. nov., Myxococcus landrumus sp. nov., Nannocystis bai.</title>
        <authorList>
            <person name="Ahearne A."/>
            <person name="Stevens C."/>
            <person name="Phillips K."/>
        </authorList>
    </citation>
    <scope>NUCLEOTIDE SEQUENCE [LARGE SCALE GENOMIC DNA]</scope>
    <source>
        <strain evidence="4 5">MIWBW</strain>
    </source>
</reference>
<name>A0ABT3ZZF2_9BACT</name>
<evidence type="ECO:0000313" key="4">
    <source>
        <dbReference type="EMBL" id="MCY1074062.1"/>
    </source>
</evidence>
<dbReference type="RefSeq" id="WP_267533044.1">
    <property type="nucleotide sequence ID" value="NZ_JAPNKA010000001.1"/>
</dbReference>
<accession>A0ABT3ZZF2</accession>
<dbReference type="SMART" id="SM00448">
    <property type="entry name" value="REC"/>
    <property type="match status" value="1"/>
</dbReference>
<sequence>MIDDDEDLLQAVCDVLGDVGHQTLPFSGAEAALASLDRDNPPDLILLDLMMPGMSGWDFREAQRSQPGLSSIPVVVMTASRNLSDNPIDANEVLLKPLNLDRLLCAIARHGGGAVSG</sequence>
<evidence type="ECO:0000256" key="1">
    <source>
        <dbReference type="ARBA" id="ARBA00022553"/>
    </source>
</evidence>
<evidence type="ECO:0000313" key="5">
    <source>
        <dbReference type="Proteomes" id="UP001207654"/>
    </source>
</evidence>
<evidence type="ECO:0000256" key="2">
    <source>
        <dbReference type="PROSITE-ProRule" id="PRU00169"/>
    </source>
</evidence>
<keyword evidence="5" id="KW-1185">Reference proteome</keyword>
<proteinExistence type="predicted"/>
<dbReference type="InterPro" id="IPR050595">
    <property type="entry name" value="Bact_response_regulator"/>
</dbReference>
<dbReference type="PROSITE" id="PS50110">
    <property type="entry name" value="RESPONSE_REGULATORY"/>
    <property type="match status" value="1"/>
</dbReference>
<feature type="modified residue" description="4-aspartylphosphate" evidence="2">
    <location>
        <position position="48"/>
    </location>
</feature>
<dbReference type="InterPro" id="IPR001789">
    <property type="entry name" value="Sig_transdc_resp-reg_receiver"/>
</dbReference>
<dbReference type="Gene3D" id="3.40.50.2300">
    <property type="match status" value="1"/>
</dbReference>
<dbReference type="Pfam" id="PF00072">
    <property type="entry name" value="Response_reg"/>
    <property type="match status" value="1"/>
</dbReference>